<dbReference type="Pfam" id="PF00271">
    <property type="entry name" value="Helicase_C"/>
    <property type="match status" value="1"/>
</dbReference>
<reference evidence="5 6" key="1">
    <citation type="journal article" date="2024" name="Nat. Commun.">
        <title>Phylogenomics reveals the evolutionary origins of lichenization in chlorophyte algae.</title>
        <authorList>
            <person name="Puginier C."/>
            <person name="Libourel C."/>
            <person name="Otte J."/>
            <person name="Skaloud P."/>
            <person name="Haon M."/>
            <person name="Grisel S."/>
            <person name="Petersen M."/>
            <person name="Berrin J.G."/>
            <person name="Delaux P.M."/>
            <person name="Dal Grande F."/>
            <person name="Keller J."/>
        </authorList>
    </citation>
    <scope>NUCLEOTIDE SEQUENCE [LARGE SCALE GENOMIC DNA]</scope>
    <source>
        <strain evidence="5 6">SAG 2036</strain>
    </source>
</reference>
<feature type="region of interest" description="Disordered" evidence="2">
    <location>
        <begin position="22"/>
        <end position="134"/>
    </location>
</feature>
<evidence type="ECO:0000256" key="1">
    <source>
        <dbReference type="ARBA" id="ARBA00022801"/>
    </source>
</evidence>
<feature type="region of interest" description="Disordered" evidence="2">
    <location>
        <begin position="311"/>
        <end position="358"/>
    </location>
</feature>
<feature type="compositionally biased region" description="Basic and acidic residues" evidence="2">
    <location>
        <begin position="339"/>
        <end position="355"/>
    </location>
</feature>
<evidence type="ECO:0000259" key="4">
    <source>
        <dbReference type="PROSITE" id="PS51194"/>
    </source>
</evidence>
<dbReference type="SMART" id="SM00490">
    <property type="entry name" value="HELICc"/>
    <property type="match status" value="1"/>
</dbReference>
<evidence type="ECO:0000313" key="6">
    <source>
        <dbReference type="Proteomes" id="UP001465755"/>
    </source>
</evidence>
<keyword evidence="1" id="KW-0378">Hydrolase</keyword>
<evidence type="ECO:0000313" key="5">
    <source>
        <dbReference type="EMBL" id="KAK9811037.1"/>
    </source>
</evidence>
<dbReference type="InterPro" id="IPR000330">
    <property type="entry name" value="SNF2_N"/>
</dbReference>
<evidence type="ECO:0000256" key="2">
    <source>
        <dbReference type="SAM" id="MobiDB-lite"/>
    </source>
</evidence>
<gene>
    <name evidence="5" type="ORF">WJX73_008229</name>
</gene>
<proteinExistence type="predicted"/>
<protein>
    <submittedName>
        <fullName evidence="5">Uncharacterized protein</fullName>
    </submittedName>
</protein>
<dbReference type="AlphaFoldDB" id="A0AAW1PQL4"/>
<sequence length="856" mass="94025">MHNAGSTASAGAWVRGAFDDYQYRPTSGKAGTSQGARATEGAKQAEDSPIPDPGARKRKRVLDSDSDDEAKPAETIGQALSALHRRQQAQRQPVLDDEGTALEGGGGPAPDVVKDTDDEEEAPVQGRPSMRVDLRSPDAKVVHAPTLLEVESDDWDKDPDAPDALLATCEEIASRLRSVLGDAKRNGQAEDGAAPLSRVTREQLKQACGEKAGYLKSYQIEGINFLMLLNNQGLEGSILADEMGLGKTCQLISYLGALHSHPSRKGRPHLVIAPASVLQNWQRELAFWCPSLRVVAYHGAQRHEERARLKAWQGSRGDAADDSASESDASDGMGEEWQEERHDDSADAHADDKEPAVSSQAPFDVMLACYTLFEKDNADQRIDRSFLRSWPWSHLVLDEAHAVKNRAAGRSRRLQMLAEGCQRRVMLTGTPLQNDLGELHSLMQFLLPTVFKGERGLEEAQSEEEEAALVERMKRILAPFVLRRLKSEVATQLAAKQQEVREVEMVPEQAQLYAESVKRLRREVAERRAANAAASTSGKALTKQLGTKRVGNMFVHLRKIAMHPLLVRNLYSDTRLKEFVKLLHRRATFGGSASEQRVWEEVEGYSDFELHQLATSHPVFKDFLLEDDRAMQAGKCRCLAELLPALQAKGSRPLIFSQWTQVLDVLEWVLQHLQLPFSRLDGSTTVGDRQTIVDNFNTKPDKIFAMLMTTRAGGQGLNLTGADTVILYDMDFNPQIDKQAEDRCHRLGQTKPVTVYRLVSKGTVDEGIYALAQRKLRLDAAVMGALTTGKAAGSKEETGAMGDLLAELLGGPDKNPEPQPQINSANDSGADGDSTGPVTNLVSPAPAKRAEVIELD</sequence>
<dbReference type="InterPro" id="IPR001650">
    <property type="entry name" value="Helicase_C-like"/>
</dbReference>
<dbReference type="InterPro" id="IPR049730">
    <property type="entry name" value="SNF2/RAD54-like_C"/>
</dbReference>
<dbReference type="GO" id="GO:0016787">
    <property type="term" value="F:hydrolase activity"/>
    <property type="evidence" value="ECO:0007669"/>
    <property type="project" value="UniProtKB-KW"/>
</dbReference>
<comment type="caution">
    <text evidence="5">The sequence shown here is derived from an EMBL/GenBank/DDBJ whole genome shotgun (WGS) entry which is preliminary data.</text>
</comment>
<dbReference type="PROSITE" id="PS51194">
    <property type="entry name" value="HELICASE_CTER"/>
    <property type="match status" value="1"/>
</dbReference>
<dbReference type="EMBL" id="JALJOQ010000012">
    <property type="protein sequence ID" value="KAK9811037.1"/>
    <property type="molecule type" value="Genomic_DNA"/>
</dbReference>
<dbReference type="Gene3D" id="3.40.50.10810">
    <property type="entry name" value="Tandem AAA-ATPase domain"/>
    <property type="match status" value="1"/>
</dbReference>
<evidence type="ECO:0000259" key="3">
    <source>
        <dbReference type="PROSITE" id="PS51192"/>
    </source>
</evidence>
<organism evidence="5 6">
    <name type="scientific">Symbiochloris irregularis</name>
    <dbReference type="NCBI Taxonomy" id="706552"/>
    <lineage>
        <taxon>Eukaryota</taxon>
        <taxon>Viridiplantae</taxon>
        <taxon>Chlorophyta</taxon>
        <taxon>core chlorophytes</taxon>
        <taxon>Trebouxiophyceae</taxon>
        <taxon>Trebouxiales</taxon>
        <taxon>Trebouxiaceae</taxon>
        <taxon>Symbiochloris</taxon>
    </lineage>
</organism>
<dbReference type="SUPFAM" id="SSF52540">
    <property type="entry name" value="P-loop containing nucleoside triphosphate hydrolases"/>
    <property type="match status" value="2"/>
</dbReference>
<keyword evidence="6" id="KW-1185">Reference proteome</keyword>
<dbReference type="InterPro" id="IPR038718">
    <property type="entry name" value="SNF2-like_sf"/>
</dbReference>
<dbReference type="SMART" id="SM00487">
    <property type="entry name" value="DEXDc"/>
    <property type="match status" value="1"/>
</dbReference>
<feature type="domain" description="Helicase ATP-binding" evidence="3">
    <location>
        <begin position="228"/>
        <end position="449"/>
    </location>
</feature>
<dbReference type="Gene3D" id="3.40.50.300">
    <property type="entry name" value="P-loop containing nucleotide triphosphate hydrolases"/>
    <property type="match status" value="1"/>
</dbReference>
<dbReference type="PANTHER" id="PTHR10799">
    <property type="entry name" value="SNF2/RAD54 HELICASE FAMILY"/>
    <property type="match status" value="1"/>
</dbReference>
<feature type="region of interest" description="Disordered" evidence="2">
    <location>
        <begin position="806"/>
        <end position="856"/>
    </location>
</feature>
<name>A0AAW1PQL4_9CHLO</name>
<accession>A0AAW1PQL4</accession>
<dbReference type="CDD" id="cd18793">
    <property type="entry name" value="SF2_C_SNF"/>
    <property type="match status" value="1"/>
</dbReference>
<feature type="compositionally biased region" description="Acidic residues" evidence="2">
    <location>
        <begin position="320"/>
        <end position="338"/>
    </location>
</feature>
<dbReference type="Pfam" id="PF00176">
    <property type="entry name" value="SNF2-rel_dom"/>
    <property type="match status" value="1"/>
</dbReference>
<dbReference type="Proteomes" id="UP001465755">
    <property type="component" value="Unassembled WGS sequence"/>
</dbReference>
<dbReference type="InterPro" id="IPR027417">
    <property type="entry name" value="P-loop_NTPase"/>
</dbReference>
<feature type="domain" description="Helicase C-terminal" evidence="4">
    <location>
        <begin position="638"/>
        <end position="802"/>
    </location>
</feature>
<dbReference type="GO" id="GO:0005524">
    <property type="term" value="F:ATP binding"/>
    <property type="evidence" value="ECO:0007669"/>
    <property type="project" value="InterPro"/>
</dbReference>
<dbReference type="CDD" id="cd17919">
    <property type="entry name" value="DEXHc_Snf"/>
    <property type="match status" value="1"/>
</dbReference>
<dbReference type="InterPro" id="IPR014001">
    <property type="entry name" value="Helicase_ATP-bd"/>
</dbReference>
<dbReference type="PROSITE" id="PS51192">
    <property type="entry name" value="HELICASE_ATP_BIND_1"/>
    <property type="match status" value="1"/>
</dbReference>